<evidence type="ECO:0000256" key="9">
    <source>
        <dbReference type="ARBA" id="ARBA00036421"/>
    </source>
</evidence>
<dbReference type="PIRSF" id="PIRSF016599">
    <property type="entry name" value="Xaa-His_dipept"/>
    <property type="match status" value="1"/>
</dbReference>
<gene>
    <name evidence="19" type="ORF">K8V82_08040</name>
</gene>
<evidence type="ECO:0000259" key="18">
    <source>
        <dbReference type="Pfam" id="PF07687"/>
    </source>
</evidence>
<sequence>MAVLDNLEPKAVFHFFEELCSIPHGTFDTKRISDYCVRFAEERGLEVIQDKANNVIIRKNGTEGYETSEPVIIQGHLDMVCEKTEDSDHDFKKDGLDLYIEDGFVKAKNTSLGGDDGIAIAMALAILDSKDIPHPPLEALFTTDEETGMGGAMAVDLSVLKGTKLINIDSEEEGYLTCGCAGGITCRTSFALNRQTSRGLSLVIRISGLRGGHSGAEIHMQKGNALKLMGQLLHQLNQETGLQLVSLSGGSKENVIAMDCTASVLAPAGSLEKIEKAAQAMKETWDVEFMGEEPGLKVTVEEAGEKELEAAAPERTTQVIDYLYLMPNGTQDYSRGLAGLVETSLNPGVMSVKDDVLTICTLVRSSVDSKKEALQERLRTLAALFDADFTADSDYPGWMYKEHSPLREIMVDTYKEMYGEDPKVITIHAGLECGLFLGKRPDLDCVSFGPDILDVHSVREKLDIASTERCYDYLKAVLAKCR</sequence>
<evidence type="ECO:0000256" key="17">
    <source>
        <dbReference type="ARBA" id="ARBA00078074"/>
    </source>
</evidence>
<keyword evidence="4" id="KW-0479">Metal-binding</keyword>
<dbReference type="NCBIfam" id="TIGR01893">
    <property type="entry name" value="aa-his-dipept"/>
    <property type="match status" value="1"/>
</dbReference>
<evidence type="ECO:0000256" key="7">
    <source>
        <dbReference type="ARBA" id="ARBA00023049"/>
    </source>
</evidence>
<dbReference type="GO" id="GO:0006508">
    <property type="term" value="P:proteolysis"/>
    <property type="evidence" value="ECO:0007669"/>
    <property type="project" value="UniProtKB-KW"/>
</dbReference>
<dbReference type="PANTHER" id="PTHR43501:SF1">
    <property type="entry name" value="CYTOSOL NON-SPECIFIC DIPEPTIDASE"/>
    <property type="match status" value="1"/>
</dbReference>
<evidence type="ECO:0000313" key="19">
    <source>
        <dbReference type="EMBL" id="HJF94729.1"/>
    </source>
</evidence>
<evidence type="ECO:0000256" key="10">
    <source>
        <dbReference type="ARBA" id="ARBA00038976"/>
    </source>
</evidence>
<organism evidence="19 20">
    <name type="scientific">Lachnoclostridium phocaeense</name>
    <dbReference type="NCBI Taxonomy" id="1871021"/>
    <lineage>
        <taxon>Bacteria</taxon>
        <taxon>Bacillati</taxon>
        <taxon>Bacillota</taxon>
        <taxon>Clostridia</taxon>
        <taxon>Lachnospirales</taxon>
        <taxon>Lachnospiraceae</taxon>
    </lineage>
</organism>
<dbReference type="FunFam" id="3.40.630.10:FF:000015">
    <property type="entry name" value="Aminoacyl-histidine dipeptidase PepD"/>
    <property type="match status" value="1"/>
</dbReference>
<dbReference type="Proteomes" id="UP000769156">
    <property type="component" value="Unassembled WGS sequence"/>
</dbReference>
<dbReference type="PANTHER" id="PTHR43501">
    <property type="entry name" value="CYTOSOL NON-SPECIFIC DIPEPTIDASE"/>
    <property type="match status" value="1"/>
</dbReference>
<keyword evidence="6" id="KW-0862">Zinc</keyword>
<protein>
    <recommendedName>
        <fullName evidence="13">Cytosol non-specific dipeptidase</fullName>
        <ecNumber evidence="10">3.4.13.18</ecNumber>
    </recommendedName>
    <alternativeName>
        <fullName evidence="16">Aminoacyl-histidine dipeptidase</fullName>
    </alternativeName>
    <alternativeName>
        <fullName evidence="15">Beta-alanyl-histidine dipeptidase</fullName>
    </alternativeName>
    <alternativeName>
        <fullName evidence="14">Carnosinase</fullName>
    </alternativeName>
    <alternativeName>
        <fullName evidence="11">Peptidase D</fullName>
    </alternativeName>
    <alternativeName>
        <fullName evidence="17">Xaa-His dipeptidase</fullName>
    </alternativeName>
</protein>
<name>A0A921I0U2_9FIRM</name>
<dbReference type="InterPro" id="IPR011650">
    <property type="entry name" value="Peptidase_M20_dimer"/>
</dbReference>
<dbReference type="InterPro" id="IPR001160">
    <property type="entry name" value="Peptidase_M20C"/>
</dbReference>
<evidence type="ECO:0000256" key="5">
    <source>
        <dbReference type="ARBA" id="ARBA00022801"/>
    </source>
</evidence>
<dbReference type="CDD" id="cd03890">
    <property type="entry name" value="M20_pepD"/>
    <property type="match status" value="1"/>
</dbReference>
<reference evidence="19" key="2">
    <citation type="submission" date="2021-09" db="EMBL/GenBank/DDBJ databases">
        <authorList>
            <person name="Gilroy R."/>
        </authorList>
    </citation>
    <scope>NUCLEOTIDE SEQUENCE</scope>
    <source>
        <strain evidence="19">ChiSjej5B23-16112</strain>
    </source>
</reference>
<dbReference type="GO" id="GO:0046872">
    <property type="term" value="F:metal ion binding"/>
    <property type="evidence" value="ECO:0007669"/>
    <property type="project" value="UniProtKB-KW"/>
</dbReference>
<dbReference type="Pfam" id="PF07687">
    <property type="entry name" value="M20_dimer"/>
    <property type="match status" value="1"/>
</dbReference>
<dbReference type="GO" id="GO:0070573">
    <property type="term" value="F:metallodipeptidase activity"/>
    <property type="evidence" value="ECO:0007669"/>
    <property type="project" value="TreeGrafter"/>
</dbReference>
<evidence type="ECO:0000256" key="15">
    <source>
        <dbReference type="ARBA" id="ARBA00076004"/>
    </source>
</evidence>
<evidence type="ECO:0000256" key="13">
    <source>
        <dbReference type="ARBA" id="ARBA00071271"/>
    </source>
</evidence>
<evidence type="ECO:0000256" key="2">
    <source>
        <dbReference type="ARBA" id="ARBA00001947"/>
    </source>
</evidence>
<keyword evidence="5" id="KW-0378">Hydrolase</keyword>
<evidence type="ECO:0000256" key="11">
    <source>
        <dbReference type="ARBA" id="ARBA00044252"/>
    </source>
</evidence>
<dbReference type="EC" id="3.4.13.18" evidence="10"/>
<dbReference type="SUPFAM" id="SSF53187">
    <property type="entry name" value="Zn-dependent exopeptidases"/>
    <property type="match status" value="1"/>
</dbReference>
<accession>A0A921I0U2</accession>
<comment type="cofactor">
    <cofactor evidence="2">
        <name>Zn(2+)</name>
        <dbReference type="ChEBI" id="CHEBI:29105"/>
    </cofactor>
</comment>
<reference evidence="19" key="1">
    <citation type="journal article" date="2021" name="PeerJ">
        <title>Extensive microbial diversity within the chicken gut microbiome revealed by metagenomics and culture.</title>
        <authorList>
            <person name="Gilroy R."/>
            <person name="Ravi A."/>
            <person name="Getino M."/>
            <person name="Pursley I."/>
            <person name="Horton D.L."/>
            <person name="Alikhan N.F."/>
            <person name="Baker D."/>
            <person name="Gharbi K."/>
            <person name="Hall N."/>
            <person name="Watson M."/>
            <person name="Adriaenssens E.M."/>
            <person name="Foster-Nyarko E."/>
            <person name="Jarju S."/>
            <person name="Secka A."/>
            <person name="Antonio M."/>
            <person name="Oren A."/>
            <person name="Chaudhuri R.R."/>
            <person name="La Ragione R."/>
            <person name="Hildebrand F."/>
            <person name="Pallen M.J."/>
        </authorList>
    </citation>
    <scope>NUCLEOTIDE SEQUENCE</scope>
    <source>
        <strain evidence="19">ChiSjej5B23-16112</strain>
    </source>
</reference>
<keyword evidence="7" id="KW-0482">Metalloprotease</keyword>
<dbReference type="FunFam" id="3.40.630.10:FF:000018">
    <property type="entry name" value="Aminoacyl-histidine dipeptidase PepD"/>
    <property type="match status" value="1"/>
</dbReference>
<evidence type="ECO:0000256" key="4">
    <source>
        <dbReference type="ARBA" id="ARBA00022723"/>
    </source>
</evidence>
<dbReference type="Gene3D" id="3.40.630.10">
    <property type="entry name" value="Zn peptidases"/>
    <property type="match status" value="2"/>
</dbReference>
<keyword evidence="3" id="KW-0645">Protease</keyword>
<dbReference type="PRINTS" id="PR00934">
    <property type="entry name" value="XHISDIPTASE"/>
</dbReference>
<proteinExistence type="inferred from homology"/>
<feature type="domain" description="Peptidase M20 dimerisation" evidence="18">
    <location>
        <begin position="207"/>
        <end position="283"/>
    </location>
</feature>
<dbReference type="EMBL" id="DYVY01000128">
    <property type="protein sequence ID" value="HJF94729.1"/>
    <property type="molecule type" value="Genomic_DNA"/>
</dbReference>
<dbReference type="GO" id="GO:0005829">
    <property type="term" value="C:cytosol"/>
    <property type="evidence" value="ECO:0007669"/>
    <property type="project" value="TreeGrafter"/>
</dbReference>
<evidence type="ECO:0000256" key="14">
    <source>
        <dbReference type="ARBA" id="ARBA00075285"/>
    </source>
</evidence>
<evidence type="ECO:0000313" key="20">
    <source>
        <dbReference type="Proteomes" id="UP000769156"/>
    </source>
</evidence>
<comment type="cofactor">
    <cofactor evidence="1">
        <name>Co(2+)</name>
        <dbReference type="ChEBI" id="CHEBI:48828"/>
    </cofactor>
</comment>
<evidence type="ECO:0000256" key="16">
    <source>
        <dbReference type="ARBA" id="ARBA00077688"/>
    </source>
</evidence>
<evidence type="ECO:0000256" key="3">
    <source>
        <dbReference type="ARBA" id="ARBA00022670"/>
    </source>
</evidence>
<evidence type="ECO:0000256" key="6">
    <source>
        <dbReference type="ARBA" id="ARBA00022833"/>
    </source>
</evidence>
<comment type="similarity">
    <text evidence="12">Belongs to the peptidase M20C family.</text>
</comment>
<comment type="catalytic activity">
    <reaction evidence="9">
        <text>Hydrolysis of dipeptides, preferentially hydrophobic dipeptides including prolyl amino acids.</text>
        <dbReference type="EC" id="3.4.13.18"/>
    </reaction>
</comment>
<keyword evidence="8" id="KW-0170">Cobalt</keyword>
<evidence type="ECO:0000256" key="12">
    <source>
        <dbReference type="ARBA" id="ARBA00061423"/>
    </source>
</evidence>
<evidence type="ECO:0000256" key="8">
    <source>
        <dbReference type="ARBA" id="ARBA00023285"/>
    </source>
</evidence>
<comment type="caution">
    <text evidence="19">The sequence shown here is derived from an EMBL/GenBank/DDBJ whole genome shotgun (WGS) entry which is preliminary data.</text>
</comment>
<dbReference type="AlphaFoldDB" id="A0A921I0U2"/>
<dbReference type="Pfam" id="PF01546">
    <property type="entry name" value="Peptidase_M20"/>
    <property type="match status" value="1"/>
</dbReference>
<dbReference type="InterPro" id="IPR002933">
    <property type="entry name" value="Peptidase_M20"/>
</dbReference>
<evidence type="ECO:0000256" key="1">
    <source>
        <dbReference type="ARBA" id="ARBA00001941"/>
    </source>
</evidence>